<dbReference type="GeneID" id="107273674"/>
<dbReference type="RefSeq" id="XP_024946801.1">
    <property type="nucleotide sequence ID" value="XM_025091033.1"/>
</dbReference>
<organism evidence="1 2">
    <name type="scientific">Cephus cinctus</name>
    <name type="common">Wheat stem sawfly</name>
    <dbReference type="NCBI Taxonomy" id="211228"/>
    <lineage>
        <taxon>Eukaryota</taxon>
        <taxon>Metazoa</taxon>
        <taxon>Ecdysozoa</taxon>
        <taxon>Arthropoda</taxon>
        <taxon>Hexapoda</taxon>
        <taxon>Insecta</taxon>
        <taxon>Pterygota</taxon>
        <taxon>Neoptera</taxon>
        <taxon>Endopterygota</taxon>
        <taxon>Hymenoptera</taxon>
        <taxon>Cephoidea</taxon>
        <taxon>Cephidae</taxon>
        <taxon>Cephus</taxon>
    </lineage>
</organism>
<proteinExistence type="predicted"/>
<evidence type="ECO:0000313" key="1">
    <source>
        <dbReference type="Proteomes" id="UP000694920"/>
    </source>
</evidence>
<dbReference type="AlphaFoldDB" id="A0AAJ7RTK1"/>
<evidence type="ECO:0000313" key="2">
    <source>
        <dbReference type="RefSeq" id="XP_024946801.1"/>
    </source>
</evidence>
<gene>
    <name evidence="2" type="primary">LOC107273674</name>
</gene>
<dbReference type="Proteomes" id="UP000694920">
    <property type="component" value="Unplaced"/>
</dbReference>
<accession>A0AAJ7RTK1</accession>
<sequence length="83" mass="9366">MNNAACGIRETGTRRLQDLFSSARFTCTEEIRKMLNVRTLPDTTGNRGADLLRVSLKVQSLSLDESEKFVEKRKSESSDVQDN</sequence>
<keyword evidence="1" id="KW-1185">Reference proteome</keyword>
<name>A0AAJ7RTK1_CEPCN</name>
<reference evidence="2" key="1">
    <citation type="submission" date="2025-08" db="UniProtKB">
        <authorList>
            <consortium name="RefSeq"/>
        </authorList>
    </citation>
    <scope>IDENTIFICATION</scope>
</reference>
<protein>
    <submittedName>
        <fullName evidence="2">Uncharacterized protein LOC107273674 isoform X4</fullName>
    </submittedName>
</protein>